<dbReference type="RefSeq" id="WP_069708738.1">
    <property type="nucleotide sequence ID" value="NZ_CP017075.1"/>
</dbReference>
<proteinExistence type="predicted"/>
<organism evidence="1 2">
    <name type="scientific">Novosphingobium resinovorum</name>
    <dbReference type="NCBI Taxonomy" id="158500"/>
    <lineage>
        <taxon>Bacteria</taxon>
        <taxon>Pseudomonadati</taxon>
        <taxon>Pseudomonadota</taxon>
        <taxon>Alphaproteobacteria</taxon>
        <taxon>Sphingomonadales</taxon>
        <taxon>Sphingomonadaceae</taxon>
        <taxon>Novosphingobium</taxon>
    </lineage>
</organism>
<accession>A0A1D8A6W4</accession>
<dbReference type="InterPro" id="IPR059166">
    <property type="entry name" value="PLD-like_cat"/>
</dbReference>
<dbReference type="KEGG" id="nre:BES08_14495"/>
<reference evidence="2" key="1">
    <citation type="journal article" date="2017" name="J. Biotechnol.">
        <title>Complete genome sequence of Novosphingobium resinovorum SA1, a versatile xenobiotic-degrading bacterium capable of utilizing sulfanilic acid.</title>
        <authorList>
            <person name="Hegedus B."/>
            <person name="Kos P.B."/>
            <person name="Balint B."/>
            <person name="Maroti G."/>
            <person name="Gan H.M."/>
            <person name="Perei K."/>
            <person name="Rakhely G."/>
        </authorList>
    </citation>
    <scope>NUCLEOTIDE SEQUENCE [LARGE SCALE GENOMIC DNA]</scope>
    <source>
        <strain evidence="2">SA1</strain>
    </source>
</reference>
<sequence>MSADSSFDPENRELYTALVRAPDGYRFGHAVATTYSLDFETALAIPISIVFRDAENRDEMLRSPLALLQSVERMADRIAVYCDRGRIKEAHPNAARLMALYEKTIVEVAAPGGGAFHPKLWCIRFEPEKKTDPVRMRVAILSRNLTNDRCWDLALALDGAVHDEENENNRALTKLLRALPRLANPATRPAPPKFLPSLISDLERTWWEGLPAGATKVSFAVNGLDGDGWALPRGEKLAVLSPFISAPALKRLSDGYGSRDNLRLISRAEELDWIDPETRELFTISTLDERATEYEAEGVDGPSSADLEGLHAKAYLVERGSRLQIHLGSANATTAAMIPTKRGKTQNVEVMATLDGPKTRMGTIDNVLFSEAFQRLLATYTPSEPPTQDAAMAAEKALEKMRSDISALPLDLHCSEEDDLIHLELQIATKEKHVLLPDGVRCFVRAITVPNERGYDVGRLLCGSDTELALGAVPLGDVTRWLGIRLLDEATKVELTFTLGARLVGVPEGRDAAVLRAHIANVDNFFRYLSLLLGTLGEGSFLESDTGGEGQWLRRLGEGNTSLLEPMMRALSLESGELEEIGRLIERLEDPDGGETIVPKEFLALWQNFKPLVTSKRGRR</sequence>
<dbReference type="OrthoDB" id="369674at2"/>
<evidence type="ECO:0000313" key="2">
    <source>
        <dbReference type="Proteomes" id="UP000094626"/>
    </source>
</evidence>
<dbReference type="CDD" id="cd09176">
    <property type="entry name" value="PLDc_unchar6"/>
    <property type="match status" value="1"/>
</dbReference>
<dbReference type="Gene3D" id="3.30.870.10">
    <property type="entry name" value="Endonuclease Chain A"/>
    <property type="match status" value="1"/>
</dbReference>
<evidence type="ECO:0008006" key="3">
    <source>
        <dbReference type="Google" id="ProtNLM"/>
    </source>
</evidence>
<protein>
    <recommendedName>
        <fullName evidence="3">PLD phosphodiesterase domain-containing protein</fullName>
    </recommendedName>
</protein>
<dbReference type="EMBL" id="CP017075">
    <property type="protein sequence ID" value="AOR77831.1"/>
    <property type="molecule type" value="Genomic_DNA"/>
</dbReference>
<evidence type="ECO:0000313" key="1">
    <source>
        <dbReference type="EMBL" id="AOR77831.1"/>
    </source>
</evidence>
<gene>
    <name evidence="1" type="ORF">BES08_14495</name>
</gene>
<dbReference type="AlphaFoldDB" id="A0A1D8A6W4"/>
<name>A0A1D8A6W4_9SPHN</name>
<keyword evidence="2" id="KW-1185">Reference proteome</keyword>
<dbReference type="Proteomes" id="UP000094626">
    <property type="component" value="Chromosome"/>
</dbReference>